<dbReference type="AlphaFoldDB" id="X0YFI8"/>
<accession>X0YFI8</accession>
<feature type="non-terminal residue" evidence="1">
    <location>
        <position position="1"/>
    </location>
</feature>
<gene>
    <name evidence="1" type="ORF">S01H1_86296</name>
</gene>
<feature type="non-terminal residue" evidence="1">
    <location>
        <position position="34"/>
    </location>
</feature>
<comment type="caution">
    <text evidence="1">The sequence shown here is derived from an EMBL/GenBank/DDBJ whole genome shotgun (WGS) entry which is preliminary data.</text>
</comment>
<evidence type="ECO:0000313" key="1">
    <source>
        <dbReference type="EMBL" id="GAG47418.1"/>
    </source>
</evidence>
<sequence>ETAAGAEVEQEVGATDHEKLIRQIQIELTNLGYD</sequence>
<protein>
    <submittedName>
        <fullName evidence="1">Uncharacterized protein</fullName>
    </submittedName>
</protein>
<organism evidence="1">
    <name type="scientific">marine sediment metagenome</name>
    <dbReference type="NCBI Taxonomy" id="412755"/>
    <lineage>
        <taxon>unclassified sequences</taxon>
        <taxon>metagenomes</taxon>
        <taxon>ecological metagenomes</taxon>
    </lineage>
</organism>
<proteinExistence type="predicted"/>
<dbReference type="EMBL" id="BARS01059698">
    <property type="protein sequence ID" value="GAG47418.1"/>
    <property type="molecule type" value="Genomic_DNA"/>
</dbReference>
<name>X0YFI8_9ZZZZ</name>
<reference evidence="1" key="1">
    <citation type="journal article" date="2014" name="Front. Microbiol.">
        <title>High frequency of phylogenetically diverse reductive dehalogenase-homologous genes in deep subseafloor sedimentary metagenomes.</title>
        <authorList>
            <person name="Kawai M."/>
            <person name="Futagami T."/>
            <person name="Toyoda A."/>
            <person name="Takaki Y."/>
            <person name="Nishi S."/>
            <person name="Hori S."/>
            <person name="Arai W."/>
            <person name="Tsubouchi T."/>
            <person name="Morono Y."/>
            <person name="Uchiyama I."/>
            <person name="Ito T."/>
            <person name="Fujiyama A."/>
            <person name="Inagaki F."/>
            <person name="Takami H."/>
        </authorList>
    </citation>
    <scope>NUCLEOTIDE SEQUENCE</scope>
    <source>
        <strain evidence="1">Expedition CK06-06</strain>
    </source>
</reference>